<dbReference type="EMBL" id="CT868274">
    <property type="protein sequence ID" value="CAK77522.1"/>
    <property type="molecule type" value="Genomic_DNA"/>
</dbReference>
<name>A0D3A5_PARTE</name>
<proteinExistence type="predicted"/>
<dbReference type="OMA" id="WTCFSSV"/>
<gene>
    <name evidence="1" type="ORF">GSPATT00013007001</name>
</gene>
<sequence>MTSLTLILQVDGYEQQIQLEQSVRVNELFDFIQSIMNISSRTEDWTCFSSVQNRFMSRDEEIQGQQNDSLIIETKQQSAKIDIKQEQSPQIPLSIIIENGNSREEIEGNYDIQTSLNEIAESILIHCQLNQQQNPPFVSLMIQNQAYNDVIKRSKSLAQLQIKNYTKIEARIN</sequence>
<dbReference type="InParanoid" id="A0D3A5"/>
<dbReference type="AlphaFoldDB" id="A0D3A5"/>
<keyword evidence="2" id="KW-1185">Reference proteome</keyword>
<accession>A0D3A5</accession>
<dbReference type="GeneID" id="5030704"/>
<dbReference type="KEGG" id="ptm:GSPATT00013007001"/>
<dbReference type="HOGENOM" id="CLU_1550513_0_0_1"/>
<evidence type="ECO:0000313" key="2">
    <source>
        <dbReference type="Proteomes" id="UP000000600"/>
    </source>
</evidence>
<reference evidence="1 2" key="1">
    <citation type="journal article" date="2006" name="Nature">
        <title>Global trends of whole-genome duplications revealed by the ciliate Paramecium tetraurelia.</title>
        <authorList>
            <consortium name="Genoscope"/>
            <person name="Aury J.-M."/>
            <person name="Jaillon O."/>
            <person name="Duret L."/>
            <person name="Noel B."/>
            <person name="Jubin C."/>
            <person name="Porcel B.M."/>
            <person name="Segurens B."/>
            <person name="Daubin V."/>
            <person name="Anthouard V."/>
            <person name="Aiach N."/>
            <person name="Arnaiz O."/>
            <person name="Billaut A."/>
            <person name="Beisson J."/>
            <person name="Blanc I."/>
            <person name="Bouhouche K."/>
            <person name="Camara F."/>
            <person name="Duharcourt S."/>
            <person name="Guigo R."/>
            <person name="Gogendeau D."/>
            <person name="Katinka M."/>
            <person name="Keller A.-M."/>
            <person name="Kissmehl R."/>
            <person name="Klotz C."/>
            <person name="Koll F."/>
            <person name="Le Moue A."/>
            <person name="Lepere C."/>
            <person name="Malinsky S."/>
            <person name="Nowacki M."/>
            <person name="Nowak J.K."/>
            <person name="Plattner H."/>
            <person name="Poulain J."/>
            <person name="Ruiz F."/>
            <person name="Serrano V."/>
            <person name="Zagulski M."/>
            <person name="Dessen P."/>
            <person name="Betermier M."/>
            <person name="Weissenbach J."/>
            <person name="Scarpelli C."/>
            <person name="Schachter V."/>
            <person name="Sperling L."/>
            <person name="Meyer E."/>
            <person name="Cohen J."/>
            <person name="Wincker P."/>
        </authorList>
    </citation>
    <scope>NUCLEOTIDE SEQUENCE [LARGE SCALE GENOMIC DNA]</scope>
    <source>
        <strain evidence="1 2">Stock d4-2</strain>
    </source>
</reference>
<dbReference type="Proteomes" id="UP000000600">
    <property type="component" value="Unassembled WGS sequence"/>
</dbReference>
<protein>
    <submittedName>
        <fullName evidence="1">Uncharacterized protein</fullName>
    </submittedName>
</protein>
<organism evidence="1 2">
    <name type="scientific">Paramecium tetraurelia</name>
    <dbReference type="NCBI Taxonomy" id="5888"/>
    <lineage>
        <taxon>Eukaryota</taxon>
        <taxon>Sar</taxon>
        <taxon>Alveolata</taxon>
        <taxon>Ciliophora</taxon>
        <taxon>Intramacronucleata</taxon>
        <taxon>Oligohymenophorea</taxon>
        <taxon>Peniculida</taxon>
        <taxon>Parameciidae</taxon>
        <taxon>Paramecium</taxon>
    </lineage>
</organism>
<dbReference type="RefSeq" id="XP_001444919.1">
    <property type="nucleotide sequence ID" value="XM_001444882.2"/>
</dbReference>
<dbReference type="OrthoDB" id="309985at2759"/>
<evidence type="ECO:0000313" key="1">
    <source>
        <dbReference type="EMBL" id="CAK77522.1"/>
    </source>
</evidence>